<dbReference type="AlphaFoldDB" id="A0A8E0NAH1"/>
<organism evidence="3 4">
    <name type="scientific">Brevundimonas abyssalis TAR-001</name>
    <dbReference type="NCBI Taxonomy" id="1391729"/>
    <lineage>
        <taxon>Bacteria</taxon>
        <taxon>Pseudomonadati</taxon>
        <taxon>Pseudomonadota</taxon>
        <taxon>Alphaproteobacteria</taxon>
        <taxon>Caulobacterales</taxon>
        <taxon>Caulobacteraceae</taxon>
        <taxon>Brevundimonas</taxon>
    </lineage>
</organism>
<feature type="region of interest" description="Disordered" evidence="1">
    <location>
        <begin position="35"/>
        <end position="67"/>
    </location>
</feature>
<keyword evidence="4" id="KW-1185">Reference proteome</keyword>
<keyword evidence="2" id="KW-0472">Membrane</keyword>
<dbReference type="Proteomes" id="UP000016569">
    <property type="component" value="Unassembled WGS sequence"/>
</dbReference>
<comment type="caution">
    <text evidence="3">The sequence shown here is derived from an EMBL/GenBank/DDBJ whole genome shotgun (WGS) entry which is preliminary data.</text>
</comment>
<sequence>MLTWELIFPLGALALGVMLAVMLWRNKHRNKRVDAVTQAATREEYDHPDRYDNKTHDQFEAEADRRK</sequence>
<evidence type="ECO:0000313" key="4">
    <source>
        <dbReference type="Proteomes" id="UP000016569"/>
    </source>
</evidence>
<evidence type="ECO:0000256" key="1">
    <source>
        <dbReference type="SAM" id="MobiDB-lite"/>
    </source>
</evidence>
<dbReference type="EMBL" id="BATC01000006">
    <property type="protein sequence ID" value="GAD58336.1"/>
    <property type="molecule type" value="Genomic_DNA"/>
</dbReference>
<keyword evidence="2" id="KW-0812">Transmembrane</keyword>
<reference evidence="4" key="1">
    <citation type="journal article" date="2013" name="Genome Announc.">
        <title>Draft Genome Sequence of the Dimorphic Prosthecate Bacterium Brevundimonas abyssalis TAR-001T.</title>
        <authorList>
            <person name="Tsubouchi T."/>
            <person name="Nishi S."/>
            <person name="Usui K."/>
            <person name="Shimane Y."/>
            <person name="Takaki Y."/>
            <person name="Maruyama T."/>
            <person name="Hatada Y."/>
        </authorList>
    </citation>
    <scope>NUCLEOTIDE SEQUENCE [LARGE SCALE GENOMIC DNA]</scope>
    <source>
        <strain evidence="4">TAR-001</strain>
    </source>
</reference>
<evidence type="ECO:0000256" key="2">
    <source>
        <dbReference type="SAM" id="Phobius"/>
    </source>
</evidence>
<accession>A0A8E0NAH1</accession>
<gene>
    <name evidence="3" type="ORF">MBEBAB_0586</name>
</gene>
<name>A0A8E0NAH1_9CAUL</name>
<feature type="compositionally biased region" description="Basic and acidic residues" evidence="1">
    <location>
        <begin position="41"/>
        <end position="67"/>
    </location>
</feature>
<proteinExistence type="predicted"/>
<dbReference type="RefSeq" id="WP_021696432.1">
    <property type="nucleotide sequence ID" value="NZ_BATC01000006.1"/>
</dbReference>
<feature type="transmembrane region" description="Helical" evidence="2">
    <location>
        <begin position="6"/>
        <end position="24"/>
    </location>
</feature>
<keyword evidence="2" id="KW-1133">Transmembrane helix</keyword>
<evidence type="ECO:0000313" key="3">
    <source>
        <dbReference type="EMBL" id="GAD58336.1"/>
    </source>
</evidence>
<protein>
    <submittedName>
        <fullName evidence="3">Uncharacterized protein</fullName>
    </submittedName>
</protein>